<protein>
    <submittedName>
        <fullName evidence="6">LacI family transcriptional regulator</fullName>
    </submittedName>
</protein>
<reference evidence="6 7" key="1">
    <citation type="submission" date="2023-07" db="EMBL/GenBank/DDBJ databases">
        <title>Sequencing the genomes of 1000 actinobacteria strains.</title>
        <authorList>
            <person name="Klenk H.-P."/>
        </authorList>
    </citation>
    <scope>NUCLEOTIDE SEQUENCE [LARGE SCALE GENOMIC DNA]</scope>
    <source>
        <strain evidence="6 7">GD13</strain>
    </source>
</reference>
<dbReference type="SUPFAM" id="SSF53822">
    <property type="entry name" value="Periplasmic binding protein-like I"/>
    <property type="match status" value="1"/>
</dbReference>
<feature type="region of interest" description="Disordered" evidence="4">
    <location>
        <begin position="14"/>
        <end position="33"/>
    </location>
</feature>
<comment type="caution">
    <text evidence="6">The sequence shown here is derived from an EMBL/GenBank/DDBJ whole genome shotgun (WGS) entry which is preliminary data.</text>
</comment>
<dbReference type="CDD" id="cd01392">
    <property type="entry name" value="HTH_LacI"/>
    <property type="match status" value="1"/>
</dbReference>
<dbReference type="Pfam" id="PF00356">
    <property type="entry name" value="LacI"/>
    <property type="match status" value="1"/>
</dbReference>
<dbReference type="PROSITE" id="PS50932">
    <property type="entry name" value="HTH_LACI_2"/>
    <property type="match status" value="1"/>
</dbReference>
<dbReference type="Gene3D" id="1.10.260.40">
    <property type="entry name" value="lambda repressor-like DNA-binding domains"/>
    <property type="match status" value="1"/>
</dbReference>
<dbReference type="RefSeq" id="WP_246360158.1">
    <property type="nucleotide sequence ID" value="NZ_CCXJ01000120.1"/>
</dbReference>
<evidence type="ECO:0000313" key="7">
    <source>
        <dbReference type="Proteomes" id="UP001240447"/>
    </source>
</evidence>
<dbReference type="InterPro" id="IPR000843">
    <property type="entry name" value="HTH_LacI"/>
</dbReference>
<dbReference type="Pfam" id="PF13377">
    <property type="entry name" value="Peripla_BP_3"/>
    <property type="match status" value="1"/>
</dbReference>
<dbReference type="Proteomes" id="UP001240447">
    <property type="component" value="Unassembled WGS sequence"/>
</dbReference>
<evidence type="ECO:0000256" key="3">
    <source>
        <dbReference type="ARBA" id="ARBA00023163"/>
    </source>
</evidence>
<dbReference type="InterPro" id="IPR010982">
    <property type="entry name" value="Lambda_DNA-bd_dom_sf"/>
</dbReference>
<keyword evidence="1" id="KW-0805">Transcription regulation</keyword>
<dbReference type="InterPro" id="IPR046335">
    <property type="entry name" value="LacI/GalR-like_sensor"/>
</dbReference>
<gene>
    <name evidence="6" type="ORF">J2S59_001454</name>
</gene>
<evidence type="ECO:0000313" key="6">
    <source>
        <dbReference type="EMBL" id="MDP9821645.1"/>
    </source>
</evidence>
<evidence type="ECO:0000256" key="4">
    <source>
        <dbReference type="SAM" id="MobiDB-lite"/>
    </source>
</evidence>
<evidence type="ECO:0000256" key="2">
    <source>
        <dbReference type="ARBA" id="ARBA00023125"/>
    </source>
</evidence>
<accession>A0ABT9NP61</accession>
<dbReference type="Gene3D" id="3.40.50.2300">
    <property type="match status" value="2"/>
</dbReference>
<evidence type="ECO:0000256" key="1">
    <source>
        <dbReference type="ARBA" id="ARBA00023015"/>
    </source>
</evidence>
<dbReference type="EMBL" id="JAUSQM010000001">
    <property type="protein sequence ID" value="MDP9821645.1"/>
    <property type="molecule type" value="Genomic_DNA"/>
</dbReference>
<evidence type="ECO:0000259" key="5">
    <source>
        <dbReference type="PROSITE" id="PS50932"/>
    </source>
</evidence>
<dbReference type="PANTHER" id="PTHR30146">
    <property type="entry name" value="LACI-RELATED TRANSCRIPTIONAL REPRESSOR"/>
    <property type="match status" value="1"/>
</dbReference>
<keyword evidence="2" id="KW-0238">DNA-binding</keyword>
<organism evidence="6 7">
    <name type="scientific">Nocardioides massiliensis</name>
    <dbReference type="NCBI Taxonomy" id="1325935"/>
    <lineage>
        <taxon>Bacteria</taxon>
        <taxon>Bacillati</taxon>
        <taxon>Actinomycetota</taxon>
        <taxon>Actinomycetes</taxon>
        <taxon>Propionibacteriales</taxon>
        <taxon>Nocardioidaceae</taxon>
        <taxon>Nocardioides</taxon>
    </lineage>
</organism>
<proteinExistence type="predicted"/>
<dbReference type="CDD" id="cd06292">
    <property type="entry name" value="PBP1_AglR_RafR-like"/>
    <property type="match status" value="1"/>
</dbReference>
<dbReference type="PANTHER" id="PTHR30146:SF109">
    <property type="entry name" value="HTH-TYPE TRANSCRIPTIONAL REGULATOR GALS"/>
    <property type="match status" value="1"/>
</dbReference>
<name>A0ABT9NP61_9ACTN</name>
<dbReference type="SMART" id="SM00354">
    <property type="entry name" value="HTH_LACI"/>
    <property type="match status" value="1"/>
</dbReference>
<feature type="domain" description="HTH lacI-type" evidence="5">
    <location>
        <begin position="48"/>
        <end position="102"/>
    </location>
</feature>
<keyword evidence="3" id="KW-0804">Transcription</keyword>
<dbReference type="SUPFAM" id="SSF47413">
    <property type="entry name" value="lambda repressor-like DNA-binding domains"/>
    <property type="match status" value="1"/>
</dbReference>
<sequence length="378" mass="40914">MPSQDTGWAAYGMTEGRGRMARGGRRDGGTRGSRVVRATDRRTPEGPATLATVAARAGVSRQTVSNAINNPALLAEDTLAKVERAIADLGYSPNLAARTLRTRTTRLIGLPFEPAQEGTANALMDRFVHTLVEATREMGYHVLLFASDPTDSERGYARMLRSTAVDAFVVTDTYRGDPQVEYLQQRGALFVAFGRPWDQAEAIHPWVDVDGAAGVAQATSHLADRGHEVIAWLGWTADQPIGEDRRAGWMGTMRARGLSTTRLSVRGDGTMEYGRRATHALIDARKPTALVCVSDTVAMGAMRALHERGLVAGRDVAVVGFDDSQVAQTVSPALTSVRQPLEEVALGIGERLEKLLNHRPIEEPGLLLQPTLVVRETS</sequence>
<dbReference type="InterPro" id="IPR028082">
    <property type="entry name" value="Peripla_BP_I"/>
</dbReference>
<keyword evidence="7" id="KW-1185">Reference proteome</keyword>